<keyword evidence="2 5" id="KW-0489">Methyltransferase</keyword>
<evidence type="ECO:0000256" key="4">
    <source>
        <dbReference type="SAM" id="MobiDB-lite"/>
    </source>
</evidence>
<dbReference type="EMBL" id="LHPG02000002">
    <property type="protein sequence ID" value="PRW60657.1"/>
    <property type="molecule type" value="Genomic_DNA"/>
</dbReference>
<evidence type="ECO:0000313" key="6">
    <source>
        <dbReference type="Proteomes" id="UP000239899"/>
    </source>
</evidence>
<feature type="region of interest" description="Disordered" evidence="4">
    <location>
        <begin position="394"/>
        <end position="418"/>
    </location>
</feature>
<organism evidence="5 6">
    <name type="scientific">Chlorella sorokiniana</name>
    <name type="common">Freshwater green alga</name>
    <dbReference type="NCBI Taxonomy" id="3076"/>
    <lineage>
        <taxon>Eukaryota</taxon>
        <taxon>Viridiplantae</taxon>
        <taxon>Chlorophyta</taxon>
        <taxon>core chlorophytes</taxon>
        <taxon>Trebouxiophyceae</taxon>
        <taxon>Chlorellales</taxon>
        <taxon>Chlorellaceae</taxon>
        <taxon>Chlorella clade</taxon>
        <taxon>Chlorella</taxon>
    </lineage>
</organism>
<comment type="caution">
    <text evidence="5">The sequence shown here is derived from an EMBL/GenBank/DDBJ whole genome shotgun (WGS) entry which is preliminary data.</text>
</comment>
<feature type="region of interest" description="Disordered" evidence="4">
    <location>
        <begin position="117"/>
        <end position="165"/>
    </location>
</feature>
<sequence>MMGAWHEALGQKQAPRPSAHLLTALLAAGLAVVVSRLATKLVRSRRSSQDAAGAGTAAAAVASGSAASGNDEVTASARLIAAWRALESVEPQPLFVDPLASALAGSEGMRAALQLARPWGSGSSDEGGRASASSDASQPAAADGPAAGQLSPSQQQQQAKQTSPARRFCFSNVSTRVWWFDRQLTAALAGPSQPRQVVVLGAGLDSRPWRMALPPGVRWWEVDMPHVVAAKRRQLAQLGAALTAAAPAAHAHPLRAAAWQAVPADLGQPGWGEALQAAGLDASKPVVWVAEGLLMYLTDDQAAALLRGMAELSPPGSVLIAHNVTTDLLRQIESGGGLYGPFSRELVATWRCFYPPAFERPALADLLQQAGWHLAEVTTRARIAAAVCGQGSGDGGHSGSGGGGDSGGSGAGDSAAGGAATGEAAVADGASSHAVAGCVDFEARPDQGEDRFAVFFTAER</sequence>
<evidence type="ECO:0000256" key="3">
    <source>
        <dbReference type="ARBA" id="ARBA00022679"/>
    </source>
</evidence>
<feature type="compositionally biased region" description="Gly residues" evidence="4">
    <location>
        <begin position="394"/>
        <end position="411"/>
    </location>
</feature>
<dbReference type="Pfam" id="PF04072">
    <property type="entry name" value="LCM"/>
    <property type="match status" value="1"/>
</dbReference>
<dbReference type="GO" id="GO:0032259">
    <property type="term" value="P:methylation"/>
    <property type="evidence" value="ECO:0007669"/>
    <property type="project" value="UniProtKB-KW"/>
</dbReference>
<accession>A0A2P6U2W6</accession>
<dbReference type="SUPFAM" id="SSF53335">
    <property type="entry name" value="S-adenosyl-L-methionine-dependent methyltransferases"/>
    <property type="match status" value="1"/>
</dbReference>
<dbReference type="Proteomes" id="UP000239899">
    <property type="component" value="Unassembled WGS sequence"/>
</dbReference>
<reference evidence="5 6" key="1">
    <citation type="journal article" date="2018" name="Plant J.">
        <title>Genome sequences of Chlorella sorokiniana UTEX 1602 and Micractinium conductrix SAG 241.80: implications to maltose excretion by a green alga.</title>
        <authorList>
            <person name="Arriola M.B."/>
            <person name="Velmurugan N."/>
            <person name="Zhang Y."/>
            <person name="Plunkett M.H."/>
            <person name="Hondzo H."/>
            <person name="Barney B.M."/>
        </authorList>
    </citation>
    <scope>NUCLEOTIDE SEQUENCE [LARGE SCALE GENOMIC DNA]</scope>
    <source>
        <strain evidence="6">UTEX 1602</strain>
    </source>
</reference>
<feature type="compositionally biased region" description="Low complexity" evidence="4">
    <location>
        <begin position="130"/>
        <end position="165"/>
    </location>
</feature>
<evidence type="ECO:0000313" key="5">
    <source>
        <dbReference type="EMBL" id="PRW60657.1"/>
    </source>
</evidence>
<dbReference type="STRING" id="3076.A0A2P6U2W6"/>
<dbReference type="Gene3D" id="3.40.50.150">
    <property type="entry name" value="Vaccinia Virus protein VP39"/>
    <property type="match status" value="1"/>
</dbReference>
<dbReference type="InterPro" id="IPR011610">
    <property type="entry name" value="SAM_mthyl_Trfase_ML2640-like"/>
</dbReference>
<dbReference type="GO" id="GO:0008168">
    <property type="term" value="F:methyltransferase activity"/>
    <property type="evidence" value="ECO:0007669"/>
    <property type="project" value="UniProtKB-KW"/>
</dbReference>
<dbReference type="NCBIfam" id="TIGR00027">
    <property type="entry name" value="mthyl_TIGR00027"/>
    <property type="match status" value="1"/>
</dbReference>
<dbReference type="AlphaFoldDB" id="A0A2P6U2W6"/>
<keyword evidence="6" id="KW-1185">Reference proteome</keyword>
<evidence type="ECO:0000256" key="1">
    <source>
        <dbReference type="ARBA" id="ARBA00008138"/>
    </source>
</evidence>
<dbReference type="PANTHER" id="PTHR43619:SF2">
    <property type="entry name" value="S-ADENOSYL-L-METHIONINE-DEPENDENT METHYLTRANSFERASES SUPERFAMILY PROTEIN"/>
    <property type="match status" value="1"/>
</dbReference>
<name>A0A2P6U2W6_CHLSO</name>
<comment type="similarity">
    <text evidence="1">Belongs to the UPF0677 family.</text>
</comment>
<dbReference type="InterPro" id="IPR029063">
    <property type="entry name" value="SAM-dependent_MTases_sf"/>
</dbReference>
<dbReference type="InterPro" id="IPR007213">
    <property type="entry name" value="Ppm1/Ppm2/Tcmp"/>
</dbReference>
<evidence type="ECO:0000256" key="2">
    <source>
        <dbReference type="ARBA" id="ARBA00022603"/>
    </source>
</evidence>
<dbReference type="PANTHER" id="PTHR43619">
    <property type="entry name" value="S-ADENOSYL-L-METHIONINE-DEPENDENT METHYLTRANSFERASE YKTD-RELATED"/>
    <property type="match status" value="1"/>
</dbReference>
<proteinExistence type="inferred from homology"/>
<protein>
    <submittedName>
        <fullName evidence="5">S-adenosyl-L-methionine-dependent methyltransferase</fullName>
    </submittedName>
</protein>
<keyword evidence="3" id="KW-0808">Transferase</keyword>
<gene>
    <name evidence="5" type="ORF">C2E21_0813</name>
</gene>
<dbReference type="OrthoDB" id="434488at2759"/>